<organism evidence="1">
    <name type="scientific">Anguilla anguilla</name>
    <name type="common">European freshwater eel</name>
    <name type="synonym">Muraena anguilla</name>
    <dbReference type="NCBI Taxonomy" id="7936"/>
    <lineage>
        <taxon>Eukaryota</taxon>
        <taxon>Metazoa</taxon>
        <taxon>Chordata</taxon>
        <taxon>Craniata</taxon>
        <taxon>Vertebrata</taxon>
        <taxon>Euteleostomi</taxon>
        <taxon>Actinopterygii</taxon>
        <taxon>Neopterygii</taxon>
        <taxon>Teleostei</taxon>
        <taxon>Anguilliformes</taxon>
        <taxon>Anguillidae</taxon>
        <taxon>Anguilla</taxon>
    </lineage>
</organism>
<accession>A0A0E9QA63</accession>
<sequence length="36" mass="3912">MAHSTVIGVDGWHCYITVKTGYCLLSKGIILTCAQQ</sequence>
<protein>
    <submittedName>
        <fullName evidence="1">Uncharacterized protein</fullName>
    </submittedName>
</protein>
<reference evidence="1" key="1">
    <citation type="submission" date="2014-11" db="EMBL/GenBank/DDBJ databases">
        <authorList>
            <person name="Amaro Gonzalez C."/>
        </authorList>
    </citation>
    <scope>NUCLEOTIDE SEQUENCE</scope>
</reference>
<reference evidence="1" key="2">
    <citation type="journal article" date="2015" name="Fish Shellfish Immunol.">
        <title>Early steps in the European eel (Anguilla anguilla)-Vibrio vulnificus interaction in the gills: Role of the RtxA13 toxin.</title>
        <authorList>
            <person name="Callol A."/>
            <person name="Pajuelo D."/>
            <person name="Ebbesson L."/>
            <person name="Teles M."/>
            <person name="MacKenzie S."/>
            <person name="Amaro C."/>
        </authorList>
    </citation>
    <scope>NUCLEOTIDE SEQUENCE</scope>
</reference>
<dbReference type="AlphaFoldDB" id="A0A0E9QA63"/>
<name>A0A0E9QA63_ANGAN</name>
<evidence type="ECO:0000313" key="1">
    <source>
        <dbReference type="EMBL" id="JAH13736.1"/>
    </source>
</evidence>
<dbReference type="EMBL" id="GBXM01094841">
    <property type="protein sequence ID" value="JAH13736.1"/>
    <property type="molecule type" value="Transcribed_RNA"/>
</dbReference>
<proteinExistence type="predicted"/>